<dbReference type="InterPro" id="IPR051807">
    <property type="entry name" value="Sec-metab_biosynth-assoc"/>
</dbReference>
<proteinExistence type="predicted"/>
<dbReference type="InterPro" id="IPR005545">
    <property type="entry name" value="YCII"/>
</dbReference>
<dbReference type="PANTHER" id="PTHR33606:SF3">
    <property type="entry name" value="PROTEIN YCII"/>
    <property type="match status" value="1"/>
</dbReference>
<dbReference type="InterPro" id="IPR011008">
    <property type="entry name" value="Dimeric_a/b-barrel"/>
</dbReference>
<evidence type="ECO:0000313" key="2">
    <source>
        <dbReference type="EMBL" id="AFD18253.1"/>
    </source>
</evidence>
<gene>
    <name evidence="2" type="primary">L2</name>
</gene>
<dbReference type="Pfam" id="PF03795">
    <property type="entry name" value="YCII"/>
    <property type="match status" value="1"/>
</dbReference>
<dbReference type="SMR" id="H9BFC0"/>
<dbReference type="PANTHER" id="PTHR33606">
    <property type="entry name" value="PROTEIN YCII"/>
    <property type="match status" value="1"/>
</dbReference>
<dbReference type="Gene3D" id="3.30.70.1060">
    <property type="entry name" value="Dimeric alpha+beta barrel"/>
    <property type="match status" value="1"/>
</dbReference>
<name>H9BFC0_SARSR</name>
<accession>H9BFC0</accession>
<sequence length="115" mass="12582">MAAPSLESNWLVQIPNQSGSHVAQARKDSFAEHMSYNKTHIEAGRMVLAGPLVEALPQDGQPPVITGSIMVWKATAGEREMLDKWLSDNPFATSGVWDLTKMECTPFLCGVRKGL</sequence>
<protein>
    <submittedName>
        <fullName evidence="2">L2</fullName>
    </submittedName>
</protein>
<dbReference type="SUPFAM" id="SSF54909">
    <property type="entry name" value="Dimeric alpha+beta barrel"/>
    <property type="match status" value="1"/>
</dbReference>
<feature type="domain" description="YCII-related" evidence="1">
    <location>
        <begin position="22"/>
        <end position="98"/>
    </location>
</feature>
<evidence type="ECO:0000259" key="1">
    <source>
        <dbReference type="Pfam" id="PF03795"/>
    </source>
</evidence>
<dbReference type="AlphaFoldDB" id="H9BFC0"/>
<dbReference type="EMBL" id="JQ012797">
    <property type="protein sequence ID" value="AFD18253.1"/>
    <property type="molecule type" value="Genomic_DNA"/>
</dbReference>
<organism evidence="2">
    <name type="scientific">Sarocladium strictum</name>
    <name type="common">Black bundle disease fungus</name>
    <name type="synonym">Acremonium strictum</name>
    <dbReference type="NCBI Taxonomy" id="5046"/>
    <lineage>
        <taxon>Eukaryota</taxon>
        <taxon>Fungi</taxon>
        <taxon>Dikarya</taxon>
        <taxon>Ascomycota</taxon>
        <taxon>Pezizomycotina</taxon>
        <taxon>Sordariomycetes</taxon>
        <taxon>Hypocreomycetidae</taxon>
        <taxon>Hypocreales</taxon>
        <taxon>Sarocladiaceae</taxon>
        <taxon>Sarocladium</taxon>
    </lineage>
</organism>
<reference evidence="2" key="1">
    <citation type="submission" date="2011-11" db="EMBL/GenBank/DDBJ databases">
        <title>Fungal Tropolone Biosynthesis.</title>
        <authorList>
            <person name="Cox R.J."/>
            <person name="Harley K."/>
            <person name="Davison J."/>
        </authorList>
    </citation>
    <scope>NUCLEOTIDE SEQUENCE</scope>
    <source>
        <strain evidence="2">IMI 354451</strain>
    </source>
</reference>